<name>A0ACC1BDS9_9ROSI</name>
<accession>A0ACC1BDS9</accession>
<dbReference type="Proteomes" id="UP001164250">
    <property type="component" value="Chromosome 5"/>
</dbReference>
<reference evidence="2" key="1">
    <citation type="journal article" date="2023" name="G3 (Bethesda)">
        <title>Genome assembly and association tests identify interacting loci associated with vigor, precocity, and sex in interspecific pistachio rootstocks.</title>
        <authorList>
            <person name="Palmer W."/>
            <person name="Jacygrad E."/>
            <person name="Sagayaradj S."/>
            <person name="Cavanaugh K."/>
            <person name="Han R."/>
            <person name="Bertier L."/>
            <person name="Beede B."/>
            <person name="Kafkas S."/>
            <person name="Golino D."/>
            <person name="Preece J."/>
            <person name="Michelmore R."/>
        </authorList>
    </citation>
    <scope>NUCLEOTIDE SEQUENCE [LARGE SCALE GENOMIC DNA]</scope>
</reference>
<gene>
    <name evidence="1" type="ORF">Patl1_27795</name>
</gene>
<evidence type="ECO:0000313" key="1">
    <source>
        <dbReference type="EMBL" id="KAJ0096998.1"/>
    </source>
</evidence>
<protein>
    <submittedName>
        <fullName evidence="1">Uncharacterized protein</fullName>
    </submittedName>
</protein>
<keyword evidence="2" id="KW-1185">Reference proteome</keyword>
<evidence type="ECO:0000313" key="2">
    <source>
        <dbReference type="Proteomes" id="UP001164250"/>
    </source>
</evidence>
<organism evidence="1 2">
    <name type="scientific">Pistacia atlantica</name>
    <dbReference type="NCBI Taxonomy" id="434234"/>
    <lineage>
        <taxon>Eukaryota</taxon>
        <taxon>Viridiplantae</taxon>
        <taxon>Streptophyta</taxon>
        <taxon>Embryophyta</taxon>
        <taxon>Tracheophyta</taxon>
        <taxon>Spermatophyta</taxon>
        <taxon>Magnoliopsida</taxon>
        <taxon>eudicotyledons</taxon>
        <taxon>Gunneridae</taxon>
        <taxon>Pentapetalae</taxon>
        <taxon>rosids</taxon>
        <taxon>malvids</taxon>
        <taxon>Sapindales</taxon>
        <taxon>Anacardiaceae</taxon>
        <taxon>Pistacia</taxon>
    </lineage>
</organism>
<dbReference type="EMBL" id="CM047901">
    <property type="protein sequence ID" value="KAJ0096998.1"/>
    <property type="molecule type" value="Genomic_DNA"/>
</dbReference>
<sequence>MCFLLSLVILHTRAKLEKINLGSSLVPNASRNSWRSASGHFAFGFYRQGNGFAVGIWLADKPNITVVWTANRDYPPVPLNSTIKFTKDGLHLRIAQGDEKAVVELFNHQPASASMLDSSNFIIYGYESQVIWKSFDNPTDTVLGGQSIDPQLMASRSTSDHSSGQFYIDVNYFGLGAYPVNHTGLPEECYWNVPITVIYRATLDADGILRLYSHRFDINGNSNVTIEWSALINQCEEKFQGCNRNFTDEEGCQRKEPAPVYNITNLEKTVLGGFAYEKQSMHKEDCSESCLNDCHCGGALYSDGTCNKFKLPLMFGMKDENESHTVFIKWNSGNPNLEIPPFLHKRVDVPENKKNLTITLAVSLGFIMFLCFLVAISSSLVYKLRVNRYRRLPGNSGLGLTQEFTLQSFSYSELEQATDGFKVELGRGWFGAIYKGSIYEGSKMIVVKRLENPLEEAERKFRAEMVAVRQTHHRNLVRLLGFCLESSRKLLVYEYMTMEEVDMKTLERMVKAGLLCIQDEPNLRPSMKHVILMLEGTMDIPVPPCPSPLVNT</sequence>
<comment type="caution">
    <text evidence="1">The sequence shown here is derived from an EMBL/GenBank/DDBJ whole genome shotgun (WGS) entry which is preliminary data.</text>
</comment>
<proteinExistence type="predicted"/>